<feature type="region of interest" description="Disordered" evidence="1">
    <location>
        <begin position="1"/>
        <end position="29"/>
    </location>
</feature>
<evidence type="ECO:0000256" key="1">
    <source>
        <dbReference type="SAM" id="MobiDB-lite"/>
    </source>
</evidence>
<evidence type="ECO:0000313" key="2">
    <source>
        <dbReference type="EMBL" id="KAF2684237.1"/>
    </source>
</evidence>
<reference evidence="2" key="1">
    <citation type="journal article" date="2020" name="Stud. Mycol.">
        <title>101 Dothideomycetes genomes: a test case for predicting lifestyles and emergence of pathogens.</title>
        <authorList>
            <person name="Haridas S."/>
            <person name="Albert R."/>
            <person name="Binder M."/>
            <person name="Bloem J."/>
            <person name="Labutti K."/>
            <person name="Salamov A."/>
            <person name="Andreopoulos B."/>
            <person name="Baker S."/>
            <person name="Barry K."/>
            <person name="Bills G."/>
            <person name="Bluhm B."/>
            <person name="Cannon C."/>
            <person name="Castanera R."/>
            <person name="Culley D."/>
            <person name="Daum C."/>
            <person name="Ezra D."/>
            <person name="Gonzalez J."/>
            <person name="Henrissat B."/>
            <person name="Kuo A."/>
            <person name="Liang C."/>
            <person name="Lipzen A."/>
            <person name="Lutzoni F."/>
            <person name="Magnuson J."/>
            <person name="Mondo S."/>
            <person name="Nolan M."/>
            <person name="Ohm R."/>
            <person name="Pangilinan J."/>
            <person name="Park H.-J."/>
            <person name="Ramirez L."/>
            <person name="Alfaro M."/>
            <person name="Sun H."/>
            <person name="Tritt A."/>
            <person name="Yoshinaga Y."/>
            <person name="Zwiers L.-H."/>
            <person name="Turgeon B."/>
            <person name="Goodwin S."/>
            <person name="Spatafora J."/>
            <person name="Crous P."/>
            <person name="Grigoriev I."/>
        </authorList>
    </citation>
    <scope>NUCLEOTIDE SEQUENCE</scope>
    <source>
        <strain evidence="2">CBS 122367</strain>
    </source>
</reference>
<dbReference type="AlphaFoldDB" id="A0A6G1J146"/>
<evidence type="ECO:0000313" key="3">
    <source>
        <dbReference type="Proteomes" id="UP000799291"/>
    </source>
</evidence>
<dbReference type="EMBL" id="MU005582">
    <property type="protein sequence ID" value="KAF2684237.1"/>
    <property type="molecule type" value="Genomic_DNA"/>
</dbReference>
<sequence length="208" mass="23923">MKRADSPWGPDSSEELPKSGLRGVSKGWYSGQQDTRIRRSYYEAPTLEPTHELNGASMLSFDAAAASVPQMNEQFERTESPRPMSSAQQQNPAQMIVGYADQGKSVSRAKIQEQDLKEMKENAFRYFQNGSLTEARRLYSILIEWHDNQERPFIDRNYYRMQLHIGRIDYIQGHYKRSQSMLTELLRAQCKRSLAEPSEVSLASEIAH</sequence>
<protein>
    <submittedName>
        <fullName evidence="2">Uncharacterized protein</fullName>
    </submittedName>
</protein>
<dbReference type="Proteomes" id="UP000799291">
    <property type="component" value="Unassembled WGS sequence"/>
</dbReference>
<proteinExistence type="predicted"/>
<organism evidence="2 3">
    <name type="scientific">Lentithecium fluviatile CBS 122367</name>
    <dbReference type="NCBI Taxonomy" id="1168545"/>
    <lineage>
        <taxon>Eukaryota</taxon>
        <taxon>Fungi</taxon>
        <taxon>Dikarya</taxon>
        <taxon>Ascomycota</taxon>
        <taxon>Pezizomycotina</taxon>
        <taxon>Dothideomycetes</taxon>
        <taxon>Pleosporomycetidae</taxon>
        <taxon>Pleosporales</taxon>
        <taxon>Massarineae</taxon>
        <taxon>Lentitheciaceae</taxon>
        <taxon>Lentithecium</taxon>
    </lineage>
</organism>
<keyword evidence="3" id="KW-1185">Reference proteome</keyword>
<accession>A0A6G1J146</accession>
<gene>
    <name evidence="2" type="ORF">K458DRAFT_38998</name>
</gene>
<name>A0A6G1J146_9PLEO</name>